<feature type="region of interest" description="Disordered" evidence="1">
    <location>
        <begin position="1256"/>
        <end position="1312"/>
    </location>
</feature>
<evidence type="ECO:0008006" key="4">
    <source>
        <dbReference type="Google" id="ProtNLM"/>
    </source>
</evidence>
<dbReference type="Proteomes" id="UP000187406">
    <property type="component" value="Unassembled WGS sequence"/>
</dbReference>
<feature type="compositionally biased region" description="Basic residues" evidence="1">
    <location>
        <begin position="1300"/>
        <end position="1312"/>
    </location>
</feature>
<feature type="region of interest" description="Disordered" evidence="1">
    <location>
        <begin position="796"/>
        <end position="819"/>
    </location>
</feature>
<comment type="caution">
    <text evidence="2">The sequence shown here is derived from an EMBL/GenBank/DDBJ whole genome shotgun (WGS) entry which is preliminary data.</text>
</comment>
<feature type="compositionally biased region" description="Pro residues" evidence="1">
    <location>
        <begin position="91"/>
        <end position="103"/>
    </location>
</feature>
<evidence type="ECO:0000256" key="1">
    <source>
        <dbReference type="SAM" id="MobiDB-lite"/>
    </source>
</evidence>
<feature type="compositionally biased region" description="Polar residues" evidence="1">
    <location>
        <begin position="333"/>
        <end position="343"/>
    </location>
</feature>
<feature type="compositionally biased region" description="Basic residues" evidence="1">
    <location>
        <begin position="23"/>
        <end position="33"/>
    </location>
</feature>
<feature type="compositionally biased region" description="Polar residues" evidence="1">
    <location>
        <begin position="774"/>
        <end position="787"/>
    </location>
</feature>
<feature type="region of interest" description="Disordered" evidence="1">
    <location>
        <begin position="388"/>
        <end position="414"/>
    </location>
</feature>
<keyword evidence="3" id="KW-1185">Reference proteome</keyword>
<dbReference type="STRING" id="3775.A0A1Q3CDK9"/>
<dbReference type="GO" id="GO:0016973">
    <property type="term" value="P:poly(A)+ mRNA export from nucleus"/>
    <property type="evidence" value="ECO:0007669"/>
    <property type="project" value="TreeGrafter"/>
</dbReference>
<proteinExistence type="predicted"/>
<feature type="region of interest" description="Disordered" evidence="1">
    <location>
        <begin position="90"/>
        <end position="145"/>
    </location>
</feature>
<feature type="region of interest" description="Disordered" evidence="1">
    <location>
        <begin position="318"/>
        <end position="343"/>
    </location>
</feature>
<dbReference type="FunCoup" id="A0A1Q3CDK9">
    <property type="interactions" value="1259"/>
</dbReference>
<dbReference type="PANTHER" id="PTHR33416:SF20">
    <property type="entry name" value="NUCLEAR PORE COMPLEX PROTEIN NUP1"/>
    <property type="match status" value="1"/>
</dbReference>
<sequence length="1312" mass="137504">MATAQEKVNGNPYESGGGGGYGKSRKKPFRSSHHTTPYDRPQIAMRNPSLLIDNNHINSNGWLSKLVNPAQRLITSSAHRLFASVFRKRLPLPPTPAPQPPEPVVNEEARDSHQKTVYSDKKDPNGMQGAATDEHDNQSSLSDQGRLTELEKILRHKTFTRSEIDRLTTLLHSKSVDFPVGIEEKRSEVIPPKQLISRDGKDEVLKTAVKDNGVGSHFTSKHAVLDEDIASPAELAKAYMGSRPSKVCPSMLGLRGQALREDSAALSDRPFPSKTTSMSLVPKPAGRVPENGFVTPRSRGRSAIYSMARSPYTRVQPTATIKGGSSLDAFGGPSSSRSAWEQNRISGSKQVALKRRSSVLENDIGSVGPIRRIRQKSNLPSPKIVSLEASGNPVSKPVIGGGPQQPSSSMNKPVSLGEPKHGFTKAYIEDEDNSFPGTTFTSVPSKSREMATKILQQLDVLVSSREKSPAKLSPSMLRGPALKSLENVDSSNLLENAVRNNKDSNLLQSAQGDNKLDGMIGTSLPDSREYMLPKQSKIEENSHSEFLIPYSRSAPLVNGVGTAGSLKDNVPGDKTMDSAVLNANANSHPQKKRAFQMTAHEDFLVLDDDDHSNGFASTPFAEGREKLDTSVVESKITTEAITMEKPPVLSVVKASSNSLFNQNTDQGSSDSSAIAGKSSIGFTYAAATSPSIITIQSAVVATPLSLTSDKVASSKESNDIPPKFSIQEKYDLSKEANSAIPTISVSSENVDGVTTFAFGSSSAVASESLGPKFTRSSGPTPDSSHSFASIAVGATDSVPKVSESDKADNRDSVPNVPELDKADNRITSKARVVFRTPETAVFSGVPSSSSTASIFSLGTPANSLSLNNGYHASSPSSFSSTIPPLVSNMGTNSGNTTFSTSAAVPSLTSGLIFKFGSSVVPSTSTISAISHVEQTEGKTKDMSFGHLTSTSFPGTSLSFNNLGGTSSVITSTEISIFGDKSSAISSIGSSISDSSSAIPQTGSNVFCGTSTISSTGSCIFGFSAAAPLTATTISSQSQGSTPFSAGGVQVSASTQSMPIQFSSASTPSFGLIGNTAFSSGTSPFGSSSSMSKPFSSGTAFGSCPAISSLESNSVSSSSSSTSTLFGSNWQAPKSPSFASTFNSTSSSAAFPFRASSPSIVASNSTPMVFGTSTGASMGSIFPFISSAATTLSQPVFSSFPFSSAPSGNIDQMNMEDSMAEDTVQTTTLAAPAFGQQSISTPSSFVFGSRAPSGANPFQFGDQQNIANPQNPSPFQISGSLDINAGGSFSLGTGGGDKSSRKFVKVKHKQRKK</sequence>
<feature type="region of interest" description="Disordered" evidence="1">
    <location>
        <begin position="768"/>
        <end position="787"/>
    </location>
</feature>
<evidence type="ECO:0000313" key="3">
    <source>
        <dbReference type="Proteomes" id="UP000187406"/>
    </source>
</evidence>
<feature type="region of interest" description="Disordered" evidence="1">
    <location>
        <begin position="1"/>
        <end position="42"/>
    </location>
</feature>
<dbReference type="GO" id="GO:0005635">
    <property type="term" value="C:nuclear envelope"/>
    <property type="evidence" value="ECO:0007669"/>
    <property type="project" value="TreeGrafter"/>
</dbReference>
<gene>
    <name evidence="2" type="ORF">CFOL_v3_21804</name>
</gene>
<dbReference type="EMBL" id="BDDD01001774">
    <property type="protein sequence ID" value="GAV78336.1"/>
    <property type="molecule type" value="Genomic_DNA"/>
</dbReference>
<protein>
    <recommendedName>
        <fullName evidence="4">Nuclear pore complex protein NUP1-like</fullName>
    </recommendedName>
</protein>
<feature type="region of interest" description="Disordered" evidence="1">
    <location>
        <begin position="264"/>
        <end position="297"/>
    </location>
</feature>
<feature type="compositionally biased region" description="Basic and acidic residues" evidence="1">
    <location>
        <begin position="107"/>
        <end position="124"/>
    </location>
</feature>
<feature type="compositionally biased region" description="Polar residues" evidence="1">
    <location>
        <begin position="1260"/>
        <end position="1280"/>
    </location>
</feature>
<name>A0A1Q3CDK9_CEPFO</name>
<reference evidence="3" key="1">
    <citation type="submission" date="2016-04" db="EMBL/GenBank/DDBJ databases">
        <title>Cephalotus genome sequencing.</title>
        <authorList>
            <person name="Fukushima K."/>
            <person name="Hasebe M."/>
            <person name="Fang X."/>
        </authorList>
    </citation>
    <scope>NUCLEOTIDE SEQUENCE [LARGE SCALE GENOMIC DNA]</scope>
    <source>
        <strain evidence="3">cv. St1</strain>
    </source>
</reference>
<accession>A0A1Q3CDK9</accession>
<dbReference type="InParanoid" id="A0A1Q3CDK9"/>
<dbReference type="PANTHER" id="PTHR33416">
    <property type="entry name" value="NUCLEAR PORE COMPLEX PROTEIN NUP1"/>
    <property type="match status" value="1"/>
</dbReference>
<dbReference type="OrthoDB" id="653468at2759"/>
<organism evidence="2 3">
    <name type="scientific">Cephalotus follicularis</name>
    <name type="common">Albany pitcher plant</name>
    <dbReference type="NCBI Taxonomy" id="3775"/>
    <lineage>
        <taxon>Eukaryota</taxon>
        <taxon>Viridiplantae</taxon>
        <taxon>Streptophyta</taxon>
        <taxon>Embryophyta</taxon>
        <taxon>Tracheophyta</taxon>
        <taxon>Spermatophyta</taxon>
        <taxon>Magnoliopsida</taxon>
        <taxon>eudicotyledons</taxon>
        <taxon>Gunneridae</taxon>
        <taxon>Pentapetalae</taxon>
        <taxon>rosids</taxon>
        <taxon>fabids</taxon>
        <taxon>Oxalidales</taxon>
        <taxon>Cephalotaceae</taxon>
        <taxon>Cephalotus</taxon>
    </lineage>
</organism>
<evidence type="ECO:0000313" key="2">
    <source>
        <dbReference type="EMBL" id="GAV78336.1"/>
    </source>
</evidence>
<feature type="compositionally biased region" description="Basic and acidic residues" evidence="1">
    <location>
        <begin position="802"/>
        <end position="811"/>
    </location>
</feature>
<dbReference type="GO" id="GO:0071763">
    <property type="term" value="P:nuclear membrane organization"/>
    <property type="evidence" value="ECO:0007669"/>
    <property type="project" value="TreeGrafter"/>
</dbReference>